<keyword evidence="1" id="KW-1015">Disulfide bond</keyword>
<dbReference type="RefSeq" id="WP_053429087.1">
    <property type="nucleotide sequence ID" value="NZ_LGUE01000005.1"/>
</dbReference>
<organism evidence="4 5">
    <name type="scientific">Rossellomorea marisflavi</name>
    <dbReference type="NCBI Taxonomy" id="189381"/>
    <lineage>
        <taxon>Bacteria</taxon>
        <taxon>Bacillati</taxon>
        <taxon>Bacillota</taxon>
        <taxon>Bacilli</taxon>
        <taxon>Bacillales</taxon>
        <taxon>Bacillaceae</taxon>
        <taxon>Rossellomorea</taxon>
    </lineage>
</organism>
<name>A0A0M0G244_9BACI</name>
<dbReference type="SUPFAM" id="SSF52833">
    <property type="entry name" value="Thioredoxin-like"/>
    <property type="match status" value="1"/>
</dbReference>
<evidence type="ECO:0000256" key="2">
    <source>
        <dbReference type="SAM" id="Phobius"/>
    </source>
</evidence>
<dbReference type="PANTHER" id="PTHR42852">
    <property type="entry name" value="THIOL:DISULFIDE INTERCHANGE PROTEIN DSBE"/>
    <property type="match status" value="1"/>
</dbReference>
<accession>A0A0M0G244</accession>
<dbReference type="InterPro" id="IPR050553">
    <property type="entry name" value="Thioredoxin_ResA/DsbE_sf"/>
</dbReference>
<dbReference type="Proteomes" id="UP000037405">
    <property type="component" value="Unassembled WGS sequence"/>
</dbReference>
<keyword evidence="5" id="KW-1185">Reference proteome</keyword>
<dbReference type="PANTHER" id="PTHR42852:SF1">
    <property type="entry name" value="THIOREDOXIN-LIKE PROTEIN YNEN"/>
    <property type="match status" value="1"/>
</dbReference>
<dbReference type="AlphaFoldDB" id="A0A0M0G244"/>
<gene>
    <name evidence="4" type="ORF">AF331_15955</name>
</gene>
<evidence type="ECO:0000313" key="4">
    <source>
        <dbReference type="EMBL" id="KON83667.1"/>
    </source>
</evidence>
<dbReference type="InterPro" id="IPR013766">
    <property type="entry name" value="Thioredoxin_domain"/>
</dbReference>
<dbReference type="CDD" id="cd02966">
    <property type="entry name" value="TlpA_like_family"/>
    <property type="match status" value="1"/>
</dbReference>
<evidence type="ECO:0000313" key="5">
    <source>
        <dbReference type="Proteomes" id="UP000037405"/>
    </source>
</evidence>
<reference evidence="5" key="1">
    <citation type="submission" date="2015-07" db="EMBL/GenBank/DDBJ databases">
        <title>Fjat-14235 jcm11544.</title>
        <authorList>
            <person name="Liu B."/>
            <person name="Wang J."/>
            <person name="Zhu Y."/>
            <person name="Liu G."/>
            <person name="Chen Q."/>
            <person name="Chen Z."/>
            <person name="Lan J."/>
            <person name="Che J."/>
            <person name="Ge C."/>
            <person name="Shi H."/>
            <person name="Pan Z."/>
            <person name="Liu X."/>
        </authorList>
    </citation>
    <scope>NUCLEOTIDE SEQUENCE [LARGE SCALE GENOMIC DNA]</scope>
    <source>
        <strain evidence="5">JCM 11544</strain>
    </source>
</reference>
<dbReference type="PROSITE" id="PS00194">
    <property type="entry name" value="THIOREDOXIN_1"/>
    <property type="match status" value="1"/>
</dbReference>
<proteinExistence type="predicted"/>
<dbReference type="InterPro" id="IPR000866">
    <property type="entry name" value="AhpC/TSA"/>
</dbReference>
<protein>
    <recommendedName>
        <fullName evidence="3">Thioredoxin domain-containing protein</fullName>
    </recommendedName>
</protein>
<dbReference type="OrthoDB" id="25753at2"/>
<dbReference type="PROSITE" id="PS51352">
    <property type="entry name" value="THIOREDOXIN_2"/>
    <property type="match status" value="1"/>
</dbReference>
<comment type="caution">
    <text evidence="4">The sequence shown here is derived from an EMBL/GenBank/DDBJ whole genome shotgun (WGS) entry which is preliminary data.</text>
</comment>
<dbReference type="InterPro" id="IPR017937">
    <property type="entry name" value="Thioredoxin_CS"/>
</dbReference>
<keyword evidence="2" id="KW-0812">Transmembrane</keyword>
<dbReference type="GO" id="GO:0016491">
    <property type="term" value="F:oxidoreductase activity"/>
    <property type="evidence" value="ECO:0007669"/>
    <property type="project" value="InterPro"/>
</dbReference>
<feature type="domain" description="Thioredoxin" evidence="3">
    <location>
        <begin position="52"/>
        <end position="190"/>
    </location>
</feature>
<keyword evidence="2" id="KW-1133">Transmembrane helix</keyword>
<evidence type="ECO:0000256" key="1">
    <source>
        <dbReference type="ARBA" id="ARBA00023157"/>
    </source>
</evidence>
<dbReference type="InterPro" id="IPR036249">
    <property type="entry name" value="Thioredoxin-like_sf"/>
</dbReference>
<dbReference type="Pfam" id="PF00578">
    <property type="entry name" value="AhpC-TSA"/>
    <property type="match status" value="1"/>
</dbReference>
<dbReference type="GO" id="GO:0016209">
    <property type="term" value="F:antioxidant activity"/>
    <property type="evidence" value="ECO:0007669"/>
    <property type="project" value="InterPro"/>
</dbReference>
<sequence length="190" mass="21262">MNKRILSLGLIGVLVAIFLVNFVRHQQEQKEKEEATQLASESMDLSDVETGLSKGDQPPDFTLTTLEGKEVRLSDYKGKKVILNFWATWCPPCKAEMPHMEDYYQKEPGAEILAVNLTSQERMDGAAQTFVDGYKITFPVLLDKDGAVGDAYSIITIPTTFIIDSEGIIQHKILGPMNQEMMKEMVDGMN</sequence>
<dbReference type="Gene3D" id="3.40.30.10">
    <property type="entry name" value="Glutaredoxin"/>
    <property type="match status" value="1"/>
</dbReference>
<dbReference type="STRING" id="189381.GCA_900166615_02048"/>
<evidence type="ECO:0000259" key="3">
    <source>
        <dbReference type="PROSITE" id="PS51352"/>
    </source>
</evidence>
<feature type="transmembrane region" description="Helical" evidence="2">
    <location>
        <begin position="6"/>
        <end position="23"/>
    </location>
</feature>
<dbReference type="PATRIC" id="fig|189381.12.peg.4179"/>
<keyword evidence="2" id="KW-0472">Membrane</keyword>
<dbReference type="EMBL" id="LGUE01000005">
    <property type="protein sequence ID" value="KON83667.1"/>
    <property type="molecule type" value="Genomic_DNA"/>
</dbReference>